<keyword evidence="1" id="KW-0812">Transmembrane</keyword>
<proteinExistence type="predicted"/>
<feature type="transmembrane region" description="Helical" evidence="1">
    <location>
        <begin position="15"/>
        <end position="33"/>
    </location>
</feature>
<dbReference type="EMBL" id="IACN01066537">
    <property type="protein sequence ID" value="LAB55409.1"/>
    <property type="molecule type" value="Transcribed_RNA"/>
</dbReference>
<dbReference type="EMBL" id="IACN01066535">
    <property type="protein sequence ID" value="LAB55404.1"/>
    <property type="molecule type" value="Transcribed_RNA"/>
</dbReference>
<dbReference type="EMBL" id="IACN01066536">
    <property type="protein sequence ID" value="LAB55407.1"/>
    <property type="molecule type" value="Transcribed_RNA"/>
</dbReference>
<keyword evidence="1" id="KW-0472">Membrane</keyword>
<name>A0A2D4PDU2_MICSU</name>
<evidence type="ECO:0000256" key="1">
    <source>
        <dbReference type="SAM" id="Phobius"/>
    </source>
</evidence>
<protein>
    <submittedName>
        <fullName evidence="2">Uncharacterized protein</fullName>
    </submittedName>
</protein>
<sequence>MTLYIDALYMKSQQATLFSLKCITSLMIFWVVYSPSVGNTHHTQLFSLNYYCSHHFENYHKFLKNTAELTYNNWKLESFKKNWFKFYSAQMFIIVHQGRVFTTYL</sequence>
<evidence type="ECO:0000313" key="2">
    <source>
        <dbReference type="EMBL" id="LAB55409.1"/>
    </source>
</evidence>
<reference evidence="2" key="2">
    <citation type="submission" date="2017-11" db="EMBL/GenBank/DDBJ databases">
        <title>Coralsnake Venomics: Analyses of Venom Gland Transcriptomes and Proteomes of Six Brazilian Taxa.</title>
        <authorList>
            <person name="Aird S.D."/>
            <person name="Jorge da Silva N."/>
            <person name="Qiu L."/>
            <person name="Villar-Briones A."/>
            <person name="Aparecida-Saddi V."/>
            <person name="Campos-Telles M.P."/>
            <person name="Grau M."/>
            <person name="Mikheyev A.S."/>
        </authorList>
    </citation>
    <scope>NUCLEOTIDE SEQUENCE</scope>
    <source>
        <tissue evidence="2">Venom_gland</tissue>
    </source>
</reference>
<dbReference type="AlphaFoldDB" id="A0A2D4PDU2"/>
<reference evidence="2" key="1">
    <citation type="submission" date="2017-07" db="EMBL/GenBank/DDBJ databases">
        <authorList>
            <person name="Mikheyev A."/>
            <person name="Grau M."/>
        </authorList>
    </citation>
    <scope>NUCLEOTIDE SEQUENCE</scope>
    <source>
        <tissue evidence="2">Venom_gland</tissue>
    </source>
</reference>
<dbReference type="EMBL" id="IACN01066534">
    <property type="protein sequence ID" value="LAB55402.1"/>
    <property type="molecule type" value="Transcribed_RNA"/>
</dbReference>
<keyword evidence="1" id="KW-1133">Transmembrane helix</keyword>
<organism evidence="2">
    <name type="scientific">Micrurus surinamensis</name>
    <name type="common">Surinam coral snake</name>
    <dbReference type="NCBI Taxonomy" id="129470"/>
    <lineage>
        <taxon>Eukaryota</taxon>
        <taxon>Metazoa</taxon>
        <taxon>Chordata</taxon>
        <taxon>Craniata</taxon>
        <taxon>Vertebrata</taxon>
        <taxon>Euteleostomi</taxon>
        <taxon>Lepidosauria</taxon>
        <taxon>Squamata</taxon>
        <taxon>Bifurcata</taxon>
        <taxon>Unidentata</taxon>
        <taxon>Episquamata</taxon>
        <taxon>Toxicofera</taxon>
        <taxon>Serpentes</taxon>
        <taxon>Colubroidea</taxon>
        <taxon>Elapidae</taxon>
        <taxon>Elapinae</taxon>
        <taxon>Micrurus</taxon>
    </lineage>
</organism>
<accession>A0A2D4PDU2</accession>